<reference evidence="1 2" key="2">
    <citation type="journal article" date="2012" name="PLoS Pathog.">
        <title>Diverse lifestyles and strategies of plant pathogenesis encoded in the genomes of eighteen Dothideomycetes fungi.</title>
        <authorList>
            <person name="Ohm R.A."/>
            <person name="Feau N."/>
            <person name="Henrissat B."/>
            <person name="Schoch C.L."/>
            <person name="Horwitz B.A."/>
            <person name="Barry K.W."/>
            <person name="Condon B.J."/>
            <person name="Copeland A.C."/>
            <person name="Dhillon B."/>
            <person name="Glaser F."/>
            <person name="Hesse C.N."/>
            <person name="Kosti I."/>
            <person name="LaButti K."/>
            <person name="Lindquist E.A."/>
            <person name="Lucas S."/>
            <person name="Salamov A.A."/>
            <person name="Bradshaw R.E."/>
            <person name="Ciuffetti L."/>
            <person name="Hamelin R.C."/>
            <person name="Kema G.H.J."/>
            <person name="Lawrence C."/>
            <person name="Scott J.A."/>
            <person name="Spatafora J.W."/>
            <person name="Turgeon B.G."/>
            <person name="de Wit P.J.G.M."/>
            <person name="Zhong S."/>
            <person name="Goodwin S.B."/>
            <person name="Grigoriev I.V."/>
        </authorList>
    </citation>
    <scope>NUCLEOTIDE SEQUENCE [LARGE SCALE GENOMIC DNA]</scope>
    <source>
        <strain evidence="2">NZE10 / CBS 128990</strain>
    </source>
</reference>
<proteinExistence type="predicted"/>
<reference evidence="2" key="1">
    <citation type="journal article" date="2012" name="PLoS Genet.">
        <title>The genomes of the fungal plant pathogens Cladosporium fulvum and Dothistroma septosporum reveal adaptation to different hosts and lifestyles but also signatures of common ancestry.</title>
        <authorList>
            <person name="de Wit P.J.G.M."/>
            <person name="van der Burgt A."/>
            <person name="Oekmen B."/>
            <person name="Stergiopoulos I."/>
            <person name="Abd-Elsalam K.A."/>
            <person name="Aerts A.L."/>
            <person name="Bahkali A.H."/>
            <person name="Beenen H.G."/>
            <person name="Chettri P."/>
            <person name="Cox M.P."/>
            <person name="Datema E."/>
            <person name="de Vries R.P."/>
            <person name="Dhillon B."/>
            <person name="Ganley A.R."/>
            <person name="Griffiths S.A."/>
            <person name="Guo Y."/>
            <person name="Hamelin R.C."/>
            <person name="Henrissat B."/>
            <person name="Kabir M.S."/>
            <person name="Jashni M.K."/>
            <person name="Kema G."/>
            <person name="Klaubauf S."/>
            <person name="Lapidus A."/>
            <person name="Levasseur A."/>
            <person name="Lindquist E."/>
            <person name="Mehrabi R."/>
            <person name="Ohm R.A."/>
            <person name="Owen T.J."/>
            <person name="Salamov A."/>
            <person name="Schwelm A."/>
            <person name="Schijlen E."/>
            <person name="Sun H."/>
            <person name="van den Burg H.A."/>
            <person name="van Ham R.C.H.J."/>
            <person name="Zhang S."/>
            <person name="Goodwin S.B."/>
            <person name="Grigoriev I.V."/>
            <person name="Collemare J."/>
            <person name="Bradshaw R.E."/>
        </authorList>
    </citation>
    <scope>NUCLEOTIDE SEQUENCE [LARGE SCALE GENOMIC DNA]</scope>
    <source>
        <strain evidence="2">NZE10 / CBS 128990</strain>
    </source>
</reference>
<evidence type="ECO:0000313" key="1">
    <source>
        <dbReference type="EMBL" id="EME44579.1"/>
    </source>
</evidence>
<dbReference type="EMBL" id="KB446539">
    <property type="protein sequence ID" value="EME44579.1"/>
    <property type="molecule type" value="Genomic_DNA"/>
</dbReference>
<dbReference type="HOGENOM" id="CLU_2542555_0_0_1"/>
<gene>
    <name evidence="1" type="ORF">DOTSEDRAFT_72133</name>
</gene>
<protein>
    <submittedName>
        <fullName evidence="1">Uncharacterized protein</fullName>
    </submittedName>
</protein>
<evidence type="ECO:0000313" key="2">
    <source>
        <dbReference type="Proteomes" id="UP000016933"/>
    </source>
</evidence>
<keyword evidence="2" id="KW-1185">Reference proteome</keyword>
<dbReference type="Proteomes" id="UP000016933">
    <property type="component" value="Unassembled WGS sequence"/>
</dbReference>
<dbReference type="AlphaFoldDB" id="N1PQ79"/>
<name>N1PQ79_DOTSN</name>
<accession>N1PQ79</accession>
<organism evidence="1 2">
    <name type="scientific">Dothistroma septosporum (strain NZE10 / CBS 128990)</name>
    <name type="common">Red band needle blight fungus</name>
    <name type="synonym">Mycosphaerella pini</name>
    <dbReference type="NCBI Taxonomy" id="675120"/>
    <lineage>
        <taxon>Eukaryota</taxon>
        <taxon>Fungi</taxon>
        <taxon>Dikarya</taxon>
        <taxon>Ascomycota</taxon>
        <taxon>Pezizomycotina</taxon>
        <taxon>Dothideomycetes</taxon>
        <taxon>Dothideomycetidae</taxon>
        <taxon>Mycosphaerellales</taxon>
        <taxon>Mycosphaerellaceae</taxon>
        <taxon>Dothistroma</taxon>
    </lineage>
</organism>
<sequence>MPWYIYQLCSTRRICHWIQTCFGTRFGDTNVLTLASQRRPPYRPISSRSCIGESLRSGLYNFLQKFGPEALKSGVLGPSCTKA</sequence>